<dbReference type="SMART" id="SM00421">
    <property type="entry name" value="HTH_LUXR"/>
    <property type="match status" value="1"/>
</dbReference>
<dbReference type="InterPro" id="IPR016032">
    <property type="entry name" value="Sig_transdc_resp-reg_C-effctor"/>
</dbReference>
<evidence type="ECO:0000313" key="5">
    <source>
        <dbReference type="EMBL" id="MDH6179887.1"/>
    </source>
</evidence>
<dbReference type="SUPFAM" id="SSF46894">
    <property type="entry name" value="C-terminal effector domain of the bipartite response regulators"/>
    <property type="match status" value="1"/>
</dbReference>
<dbReference type="PRINTS" id="PR00038">
    <property type="entry name" value="HTHLUXR"/>
</dbReference>
<accession>A0ABT6KIV5</accession>
<dbReference type="InterPro" id="IPR011006">
    <property type="entry name" value="CheY-like_superfamily"/>
</dbReference>
<evidence type="ECO:0000256" key="1">
    <source>
        <dbReference type="ARBA" id="ARBA00022553"/>
    </source>
</evidence>
<keyword evidence="2" id="KW-0238">DNA-binding</keyword>
<evidence type="ECO:0000313" key="6">
    <source>
        <dbReference type="Proteomes" id="UP001160142"/>
    </source>
</evidence>
<dbReference type="PROSITE" id="PS50110">
    <property type="entry name" value="RESPONSE_REGULATORY"/>
    <property type="match status" value="1"/>
</dbReference>
<dbReference type="InterPro" id="IPR000792">
    <property type="entry name" value="Tscrpt_reg_LuxR_C"/>
</dbReference>
<dbReference type="InterPro" id="IPR001789">
    <property type="entry name" value="Sig_transdc_resp-reg_receiver"/>
</dbReference>
<dbReference type="Proteomes" id="UP001160142">
    <property type="component" value="Unassembled WGS sequence"/>
</dbReference>
<organism evidence="5 6">
    <name type="scientific">Antiquaquibacter oligotrophicus</name>
    <dbReference type="NCBI Taxonomy" id="2880260"/>
    <lineage>
        <taxon>Bacteria</taxon>
        <taxon>Bacillati</taxon>
        <taxon>Actinomycetota</taxon>
        <taxon>Actinomycetes</taxon>
        <taxon>Micrococcales</taxon>
        <taxon>Microbacteriaceae</taxon>
        <taxon>Antiquaquibacter</taxon>
    </lineage>
</organism>
<dbReference type="InterPro" id="IPR039420">
    <property type="entry name" value="WalR-like"/>
</dbReference>
<keyword evidence="1 3" id="KW-0597">Phosphoprotein</keyword>
<dbReference type="SMART" id="SM00448">
    <property type="entry name" value="REC"/>
    <property type="match status" value="1"/>
</dbReference>
<dbReference type="InterPro" id="IPR058245">
    <property type="entry name" value="NreC/VraR/RcsB-like_REC"/>
</dbReference>
<evidence type="ECO:0000259" key="4">
    <source>
        <dbReference type="PROSITE" id="PS50110"/>
    </source>
</evidence>
<gene>
    <name evidence="5" type="ORF">M2152_000069</name>
</gene>
<name>A0ABT6KIV5_9MICO</name>
<evidence type="ECO:0000256" key="3">
    <source>
        <dbReference type="PROSITE-ProRule" id="PRU00169"/>
    </source>
</evidence>
<feature type="domain" description="Response regulatory" evidence="4">
    <location>
        <begin position="28"/>
        <end position="141"/>
    </location>
</feature>
<dbReference type="Pfam" id="PF00196">
    <property type="entry name" value="GerE"/>
    <property type="match status" value="1"/>
</dbReference>
<dbReference type="CDD" id="cd17535">
    <property type="entry name" value="REC_NarL-like"/>
    <property type="match status" value="1"/>
</dbReference>
<protein>
    <submittedName>
        <fullName evidence="5">Two-component system response regulator DevR</fullName>
    </submittedName>
</protein>
<sequence length="235" mass="24705">MEPGFVASSKLLGFVEDRMTNDAPPPLRVAHVDDHETVRLGFASLLGDVDDIELVASATSVDDVLPLVADLDLVVLDIRLSDGSTVARNLAVLQDAGARVLAFTAADNANEVRAASRGGVLGIVRKSDSRDAIIDAVRNAARGLTVATTEWAAALDADGTFSAGLSPKEREVLALYASGEKSVTVANRAGLSAGTVAEYVRRIRTKYAIAGRPAHTKVDLYKRAVEDGILPSPES</sequence>
<feature type="modified residue" description="4-aspartylphosphate" evidence="3">
    <location>
        <position position="77"/>
    </location>
</feature>
<proteinExistence type="predicted"/>
<dbReference type="Pfam" id="PF00072">
    <property type="entry name" value="Response_reg"/>
    <property type="match status" value="1"/>
</dbReference>
<reference evidence="5 6" key="1">
    <citation type="submission" date="2023-04" db="EMBL/GenBank/DDBJ databases">
        <title>Genome Encyclopedia of Bacteria and Archaea VI: Functional Genomics of Type Strains.</title>
        <authorList>
            <person name="Whitman W."/>
        </authorList>
    </citation>
    <scope>NUCLEOTIDE SEQUENCE [LARGE SCALE GENOMIC DNA]</scope>
    <source>
        <strain evidence="5 6">SG_E_30_P1</strain>
    </source>
</reference>
<evidence type="ECO:0000256" key="2">
    <source>
        <dbReference type="ARBA" id="ARBA00023125"/>
    </source>
</evidence>
<dbReference type="EMBL" id="JARXVQ010000001">
    <property type="protein sequence ID" value="MDH6179887.1"/>
    <property type="molecule type" value="Genomic_DNA"/>
</dbReference>
<comment type="caution">
    <text evidence="5">The sequence shown here is derived from an EMBL/GenBank/DDBJ whole genome shotgun (WGS) entry which is preliminary data.</text>
</comment>
<keyword evidence="6" id="KW-1185">Reference proteome</keyword>
<dbReference type="SUPFAM" id="SSF52172">
    <property type="entry name" value="CheY-like"/>
    <property type="match status" value="1"/>
</dbReference>
<dbReference type="PANTHER" id="PTHR43214">
    <property type="entry name" value="TWO-COMPONENT RESPONSE REGULATOR"/>
    <property type="match status" value="1"/>
</dbReference>
<dbReference type="Gene3D" id="3.40.50.2300">
    <property type="match status" value="1"/>
</dbReference>